<keyword evidence="3" id="KW-0732">Signal</keyword>
<keyword evidence="5" id="KW-1185">Reference proteome</keyword>
<feature type="signal peptide" evidence="3">
    <location>
        <begin position="1"/>
        <end position="33"/>
    </location>
</feature>
<keyword evidence="2" id="KW-0812">Transmembrane</keyword>
<organism evidence="4 5">
    <name type="scientific">Pseudonocardia dioxanivorans (strain ATCC 55486 / DSM 44775 / JCM 13855 / CB1190)</name>
    <dbReference type="NCBI Taxonomy" id="675635"/>
    <lineage>
        <taxon>Bacteria</taxon>
        <taxon>Bacillati</taxon>
        <taxon>Actinomycetota</taxon>
        <taxon>Actinomycetes</taxon>
        <taxon>Pseudonocardiales</taxon>
        <taxon>Pseudonocardiaceae</taxon>
        <taxon>Pseudonocardia</taxon>
    </lineage>
</organism>
<proteinExistence type="predicted"/>
<feature type="transmembrane region" description="Helical" evidence="2">
    <location>
        <begin position="337"/>
        <end position="362"/>
    </location>
</feature>
<dbReference type="EMBL" id="CP002593">
    <property type="protein sequence ID" value="AEA28669.1"/>
    <property type="molecule type" value="Genomic_DNA"/>
</dbReference>
<evidence type="ECO:0000313" key="4">
    <source>
        <dbReference type="EMBL" id="AEA28669.1"/>
    </source>
</evidence>
<dbReference type="Proteomes" id="UP000007809">
    <property type="component" value="Chromosome"/>
</dbReference>
<evidence type="ECO:0000256" key="2">
    <source>
        <dbReference type="SAM" id="Phobius"/>
    </source>
</evidence>
<dbReference type="STRING" id="675635.Psed_6581"/>
<feature type="transmembrane region" description="Helical" evidence="2">
    <location>
        <begin position="393"/>
        <end position="419"/>
    </location>
</feature>
<protein>
    <recommendedName>
        <fullName evidence="6">Integral membrane protein</fullName>
    </recommendedName>
</protein>
<feature type="transmembrane region" description="Helical" evidence="2">
    <location>
        <begin position="174"/>
        <end position="195"/>
    </location>
</feature>
<feature type="transmembrane region" description="Helical" evidence="2">
    <location>
        <begin position="425"/>
        <end position="442"/>
    </location>
</feature>
<dbReference type="eggNOG" id="COG0053">
    <property type="taxonomic scope" value="Bacteria"/>
</dbReference>
<sequence length="511" mass="51629">MTPMTARRGLRLFGLAVPVAVLLVLAVGGPAAADPAAPDDCAAPPAAVPATGGLAGSIDSTVASAGAAPADPYARFGYGGLTWSTYDLGCGGSAWDPGASVDTLVGNFLLGAAKVLFAIHVALRDASRTDAPALADAVARTSPVVADFVFSPWAGAAAVVAAAALLLATHRGDLGAVVTRGGTIVVALVVLALSFGPGPELSRELGGLVRGSVWDAGEQVVSRLAPESPLGGGGVPDRPDRLRTAVYDRVLYDGWLDGEVGYERSPGLTALGDRLLAAQTISVDEQRALDAGPPGDRAARRQALAEAKAADWRAAFETAPPDVRDSLRGRGVSRTGAGVAVLAGTLPVTGLQILGSIAILLMTVVLQLLPVAAPLAALLTLVAPATPERAMRVLGAVVGGGIVAALCVAAHGVVVLFLIADGGGITSVVLLWIATALLYRLLRPRLPLPGRMGTTAPGPAGALVRGATRVVRRVIERTTPARPVGPAPGAVLPPPRRAALPRPRGTPELPR</sequence>
<feature type="transmembrane region" description="Helical" evidence="2">
    <location>
        <begin position="144"/>
        <end position="168"/>
    </location>
</feature>
<dbReference type="KEGG" id="pdx:Psed_6581"/>
<feature type="transmembrane region" description="Helical" evidence="2">
    <location>
        <begin position="368"/>
        <end position="386"/>
    </location>
</feature>
<evidence type="ECO:0000256" key="1">
    <source>
        <dbReference type="SAM" id="MobiDB-lite"/>
    </source>
</evidence>
<dbReference type="HOGENOM" id="CLU_533024_0_0_11"/>
<feature type="compositionally biased region" description="Low complexity" evidence="1">
    <location>
        <begin position="497"/>
        <end position="511"/>
    </location>
</feature>
<keyword evidence="2" id="KW-0472">Membrane</keyword>
<keyword evidence="2" id="KW-1133">Transmembrane helix</keyword>
<evidence type="ECO:0000256" key="3">
    <source>
        <dbReference type="SAM" id="SignalP"/>
    </source>
</evidence>
<feature type="chain" id="PRO_5003306778" description="Integral membrane protein" evidence="3">
    <location>
        <begin position="34"/>
        <end position="511"/>
    </location>
</feature>
<accession>F4CWH7</accession>
<name>F4CWH7_PSEUX</name>
<feature type="transmembrane region" description="Helical" evidence="2">
    <location>
        <begin position="104"/>
        <end position="123"/>
    </location>
</feature>
<feature type="region of interest" description="Disordered" evidence="1">
    <location>
        <begin position="477"/>
        <end position="511"/>
    </location>
</feature>
<dbReference type="AlphaFoldDB" id="F4CWH7"/>
<feature type="compositionally biased region" description="Pro residues" evidence="1">
    <location>
        <begin position="483"/>
        <end position="496"/>
    </location>
</feature>
<evidence type="ECO:0000313" key="5">
    <source>
        <dbReference type="Proteomes" id="UP000007809"/>
    </source>
</evidence>
<gene>
    <name evidence="4" type="ordered locus">Psed_6581</name>
</gene>
<evidence type="ECO:0008006" key="6">
    <source>
        <dbReference type="Google" id="ProtNLM"/>
    </source>
</evidence>
<reference evidence="4 5" key="1">
    <citation type="journal article" date="2011" name="J. Bacteriol.">
        <title>Genome sequence of the 1,4-dioxane-degrading Pseudonocardia dioxanivorans strain CB1190.</title>
        <authorList>
            <person name="Sales C.M."/>
            <person name="Mahendra S."/>
            <person name="Grostern A."/>
            <person name="Parales R.E."/>
            <person name="Goodwin L.A."/>
            <person name="Woyke T."/>
            <person name="Nolan M."/>
            <person name="Lapidus A."/>
            <person name="Chertkov O."/>
            <person name="Ovchinnikova G."/>
            <person name="Sczyrba A."/>
            <person name="Alvarez-Cohen L."/>
        </authorList>
    </citation>
    <scope>NUCLEOTIDE SEQUENCE [LARGE SCALE GENOMIC DNA]</scope>
    <source>
        <strain evidence="5">ATCC 55486 / DSM 44775 / JCM 13855 / CB1190</strain>
    </source>
</reference>